<evidence type="ECO:0000259" key="6">
    <source>
        <dbReference type="PROSITE" id="PS50234"/>
    </source>
</evidence>
<name>A0A369AC40_9FLAO</name>
<dbReference type="InterPro" id="IPR002035">
    <property type="entry name" value="VWF_A"/>
</dbReference>
<dbReference type="EMBL" id="QPJS01000001">
    <property type="protein sequence ID" value="RCX04984.1"/>
    <property type="molecule type" value="Genomic_DNA"/>
</dbReference>
<proteinExistence type="predicted"/>
<dbReference type="SMART" id="SM00327">
    <property type="entry name" value="VWA"/>
    <property type="match status" value="1"/>
</dbReference>
<dbReference type="RefSeq" id="WP_114365579.1">
    <property type="nucleotide sequence ID" value="NZ_BHZF01000001.1"/>
</dbReference>
<keyword evidence="1" id="KW-1003">Cell membrane</keyword>
<dbReference type="AlphaFoldDB" id="A0A369AC40"/>
<dbReference type="Gene3D" id="3.40.50.410">
    <property type="entry name" value="von Willebrand factor, type A domain"/>
    <property type="match status" value="1"/>
</dbReference>
<evidence type="ECO:0000256" key="1">
    <source>
        <dbReference type="ARBA" id="ARBA00022475"/>
    </source>
</evidence>
<accession>A0A369AC40</accession>
<evidence type="ECO:0000256" key="3">
    <source>
        <dbReference type="ARBA" id="ARBA00022989"/>
    </source>
</evidence>
<comment type="caution">
    <text evidence="7">The sequence shown here is derived from an EMBL/GenBank/DDBJ whole genome shotgun (WGS) entry which is preliminary data.</text>
</comment>
<organism evidence="7 8">
    <name type="scientific">Schleiferia thermophila</name>
    <dbReference type="NCBI Taxonomy" id="884107"/>
    <lineage>
        <taxon>Bacteria</taxon>
        <taxon>Pseudomonadati</taxon>
        <taxon>Bacteroidota</taxon>
        <taxon>Flavobacteriia</taxon>
        <taxon>Flavobacteriales</taxon>
        <taxon>Schleiferiaceae</taxon>
        <taxon>Schleiferia</taxon>
    </lineage>
</organism>
<feature type="domain" description="VWFA" evidence="6">
    <location>
        <begin position="90"/>
        <end position="284"/>
    </location>
</feature>
<evidence type="ECO:0000313" key="7">
    <source>
        <dbReference type="EMBL" id="RCX04984.1"/>
    </source>
</evidence>
<protein>
    <submittedName>
        <fullName evidence="7">Ca-activated chloride channel family protein</fullName>
    </submittedName>
</protein>
<dbReference type="PROSITE" id="PS50234">
    <property type="entry name" value="VWFA"/>
    <property type="match status" value="1"/>
</dbReference>
<evidence type="ECO:0000256" key="5">
    <source>
        <dbReference type="SAM" id="Phobius"/>
    </source>
</evidence>
<dbReference type="InterPro" id="IPR036465">
    <property type="entry name" value="vWFA_dom_sf"/>
</dbReference>
<gene>
    <name evidence="7" type="ORF">DES35_101263</name>
</gene>
<reference evidence="7 8" key="1">
    <citation type="submission" date="2018-07" db="EMBL/GenBank/DDBJ databases">
        <title>Genomic Encyclopedia of Type Strains, Phase IV (KMG-IV): sequencing the most valuable type-strain genomes for metagenomic binning, comparative biology and taxonomic classification.</title>
        <authorList>
            <person name="Goeker M."/>
        </authorList>
    </citation>
    <scope>NUCLEOTIDE SEQUENCE [LARGE SCALE GENOMIC DNA]</scope>
    <source>
        <strain evidence="7 8">DSM 21410</strain>
    </source>
</reference>
<dbReference type="Pfam" id="PF00092">
    <property type="entry name" value="VWA"/>
    <property type="match status" value="1"/>
</dbReference>
<dbReference type="SUPFAM" id="SSF53300">
    <property type="entry name" value="vWA-like"/>
    <property type="match status" value="1"/>
</dbReference>
<keyword evidence="8" id="KW-1185">Reference proteome</keyword>
<dbReference type="PANTHER" id="PTHR22550:SF5">
    <property type="entry name" value="LEUCINE ZIPPER PROTEIN 4"/>
    <property type="match status" value="1"/>
</dbReference>
<keyword evidence="2 5" id="KW-0812">Transmembrane</keyword>
<evidence type="ECO:0000313" key="8">
    <source>
        <dbReference type="Proteomes" id="UP000253517"/>
    </source>
</evidence>
<feature type="transmembrane region" description="Helical" evidence="5">
    <location>
        <begin position="306"/>
        <end position="325"/>
    </location>
</feature>
<sequence>MEIEFDRQFVLYFVLIPIFLLAIKKFLKKEYFPYFKTSHIFFKKYGFKYWNPEVIGKTLFASSFLVLLIALSGPFENATVKKSLDGEGISIVLSIDVSASMLARDFKPDRLRATKMVATDFVSNRPDDYIGVVLYAGESFTKIPLTVDKQALIKAIDEIDYGLVDDGTAIGMGLATAVNRIKDSHTKSKVIILMSDGENNIGEIDPLTAAELAKKYGIRVYTIGVGTKGYALTPIAYDFKGNLVFENRPVSIDENLLKNIAKMTGGNYYRATDTDALKQIYEEIDKLERSKISEITYNNKKEYFKYFLFPGLLLILSDTLLRLFVFKSFVE</sequence>
<feature type="transmembrane region" description="Helical" evidence="5">
    <location>
        <begin position="9"/>
        <end position="27"/>
    </location>
</feature>
<keyword evidence="3 5" id="KW-1133">Transmembrane helix</keyword>
<dbReference type="InterPro" id="IPR050768">
    <property type="entry name" value="UPF0353/GerABKA_families"/>
</dbReference>
<evidence type="ECO:0000256" key="4">
    <source>
        <dbReference type="ARBA" id="ARBA00023136"/>
    </source>
</evidence>
<keyword evidence="4 5" id="KW-0472">Membrane</keyword>
<dbReference type="Proteomes" id="UP000253517">
    <property type="component" value="Unassembled WGS sequence"/>
</dbReference>
<dbReference type="PANTHER" id="PTHR22550">
    <property type="entry name" value="SPORE GERMINATION PROTEIN"/>
    <property type="match status" value="1"/>
</dbReference>
<evidence type="ECO:0000256" key="2">
    <source>
        <dbReference type="ARBA" id="ARBA00022692"/>
    </source>
</evidence>